<feature type="transmembrane region" description="Helical" evidence="1">
    <location>
        <begin position="74"/>
        <end position="99"/>
    </location>
</feature>
<keyword evidence="1" id="KW-1133">Transmembrane helix</keyword>
<keyword evidence="3" id="KW-1185">Reference proteome</keyword>
<reference evidence="2 3" key="1">
    <citation type="journal article" date="2022" name="Gigascience">
        <title>A chromosome-level genome assembly and annotation of the desert horned lizard, Phrynosoma platyrhinos, provides insight into chromosomal rearrangements among reptiles.</title>
        <authorList>
            <person name="Koochekian N."/>
            <person name="Ascanio A."/>
            <person name="Farleigh K."/>
            <person name="Card D.C."/>
            <person name="Schield D.R."/>
            <person name="Castoe T.A."/>
            <person name="Jezkova T."/>
        </authorList>
    </citation>
    <scope>NUCLEOTIDE SEQUENCE [LARGE SCALE GENOMIC DNA]</scope>
    <source>
        <strain evidence="2">NK-2021</strain>
    </source>
</reference>
<dbReference type="EMBL" id="JAIPUX010000035">
    <property type="protein sequence ID" value="KAH0631662.1"/>
    <property type="molecule type" value="Genomic_DNA"/>
</dbReference>
<organism evidence="2 3">
    <name type="scientific">Phrynosoma platyrhinos</name>
    <name type="common">Desert horned lizard</name>
    <dbReference type="NCBI Taxonomy" id="52577"/>
    <lineage>
        <taxon>Eukaryota</taxon>
        <taxon>Metazoa</taxon>
        <taxon>Chordata</taxon>
        <taxon>Craniata</taxon>
        <taxon>Vertebrata</taxon>
        <taxon>Euteleostomi</taxon>
        <taxon>Lepidosauria</taxon>
        <taxon>Squamata</taxon>
        <taxon>Bifurcata</taxon>
        <taxon>Unidentata</taxon>
        <taxon>Episquamata</taxon>
        <taxon>Toxicofera</taxon>
        <taxon>Iguania</taxon>
        <taxon>Phrynosomatidae</taxon>
        <taxon>Phrynosomatinae</taxon>
        <taxon>Phrynosoma</taxon>
    </lineage>
</organism>
<keyword evidence="1" id="KW-0812">Transmembrane</keyword>
<sequence>MTYYPTLDITSKGPGFTGRETLFKNCTLRITHLNLNDSKAYTITVDGPGVFEIAKVNLMVSVKETPTETRGLSAMALGGIIVGCMLAFVVAILGAILFARE</sequence>
<dbReference type="InterPro" id="IPR036179">
    <property type="entry name" value="Ig-like_dom_sf"/>
</dbReference>
<evidence type="ECO:0000313" key="2">
    <source>
        <dbReference type="EMBL" id="KAH0631662.1"/>
    </source>
</evidence>
<gene>
    <name evidence="2" type="ORF">JD844_006108</name>
</gene>
<dbReference type="Gene3D" id="2.60.40.10">
    <property type="entry name" value="Immunoglobulins"/>
    <property type="match status" value="1"/>
</dbReference>
<dbReference type="Proteomes" id="UP000826234">
    <property type="component" value="Unassembled WGS sequence"/>
</dbReference>
<evidence type="ECO:0000256" key="1">
    <source>
        <dbReference type="SAM" id="Phobius"/>
    </source>
</evidence>
<evidence type="ECO:0000313" key="3">
    <source>
        <dbReference type="Proteomes" id="UP000826234"/>
    </source>
</evidence>
<proteinExistence type="predicted"/>
<comment type="caution">
    <text evidence="2">The sequence shown here is derived from an EMBL/GenBank/DDBJ whole genome shotgun (WGS) entry which is preliminary data.</text>
</comment>
<dbReference type="SUPFAM" id="SSF48726">
    <property type="entry name" value="Immunoglobulin"/>
    <property type="match status" value="1"/>
</dbReference>
<dbReference type="InterPro" id="IPR013783">
    <property type="entry name" value="Ig-like_fold"/>
</dbReference>
<name>A0ABQ7TPC9_PHRPL</name>
<protein>
    <submittedName>
        <fullName evidence="2">Uncharacterized protein</fullName>
    </submittedName>
</protein>
<keyword evidence="1" id="KW-0472">Membrane</keyword>
<accession>A0ABQ7TPC9</accession>